<evidence type="ECO:0008006" key="3">
    <source>
        <dbReference type="Google" id="ProtNLM"/>
    </source>
</evidence>
<name>A0ABM7MQ35_9BURK</name>
<reference evidence="1 2" key="1">
    <citation type="journal article" date="2021" name="Microbiol. Spectr.">
        <title>A Single Bacterium Capable of Oxidation and Reduction of Iron at Circumneutral pH.</title>
        <authorList>
            <person name="Kato S."/>
            <person name="Ohkuma M."/>
        </authorList>
    </citation>
    <scope>NUCLEOTIDE SEQUENCE [LARGE SCALE GENOMIC DNA]</scope>
    <source>
        <strain evidence="1 2">MIZ03</strain>
    </source>
</reference>
<dbReference type="Pfam" id="PF11066">
    <property type="entry name" value="DUF2867"/>
    <property type="match status" value="1"/>
</dbReference>
<dbReference type="InterPro" id="IPR021295">
    <property type="entry name" value="DUF2867"/>
</dbReference>
<evidence type="ECO:0000313" key="1">
    <source>
        <dbReference type="EMBL" id="BCO28369.1"/>
    </source>
</evidence>
<sequence>MNATQITRQALPEHSHIASQTPGADFADCYCFADPCPDASAMETYLVVMGKTPRWMDFLMAVRNHAVRLVGLKHLGAMHLPPSAQPASSYKVGERVGIFSLIHLTADEVIVCDDDKHLRVQVSVFKHQELGQPMVSVSTVVHNHNRLGRLYMAVVGPVHQLIVPIMLKQVLHAPSAAHR</sequence>
<organism evidence="1 2">
    <name type="scientific">Rhodoferax lithotrophicus</name>
    <dbReference type="NCBI Taxonomy" id="2798804"/>
    <lineage>
        <taxon>Bacteria</taxon>
        <taxon>Pseudomonadati</taxon>
        <taxon>Pseudomonadota</taxon>
        <taxon>Betaproteobacteria</taxon>
        <taxon>Burkholderiales</taxon>
        <taxon>Comamonadaceae</taxon>
        <taxon>Rhodoferax</taxon>
    </lineage>
</organism>
<dbReference type="EMBL" id="AP024238">
    <property type="protein sequence ID" value="BCO28369.1"/>
    <property type="molecule type" value="Genomic_DNA"/>
</dbReference>
<gene>
    <name evidence="1" type="ORF">MIZ03_3269</name>
</gene>
<proteinExistence type="predicted"/>
<dbReference type="RefSeq" id="WP_223904332.1">
    <property type="nucleotide sequence ID" value="NZ_AP024238.1"/>
</dbReference>
<dbReference type="Proteomes" id="UP000824366">
    <property type="component" value="Chromosome"/>
</dbReference>
<accession>A0ABM7MQ35</accession>
<keyword evidence="2" id="KW-1185">Reference proteome</keyword>
<protein>
    <recommendedName>
        <fullName evidence="3">DUF2867 domain-containing protein</fullName>
    </recommendedName>
</protein>
<evidence type="ECO:0000313" key="2">
    <source>
        <dbReference type="Proteomes" id="UP000824366"/>
    </source>
</evidence>